<dbReference type="Gene3D" id="3.30.1450.10">
    <property type="match status" value="1"/>
</dbReference>
<dbReference type="EMBL" id="JAGSPK010000002">
    <property type="protein sequence ID" value="MBR7791989.1"/>
    <property type="molecule type" value="Genomic_DNA"/>
</dbReference>
<name>A0ABS5H0S6_9BURK</name>
<protein>
    <recommendedName>
        <fullName evidence="5">Outer membrane protein assembly factor BamE</fullName>
    </recommendedName>
</protein>
<evidence type="ECO:0008006" key="5">
    <source>
        <dbReference type="Google" id="ProtNLM"/>
    </source>
</evidence>
<evidence type="ECO:0000313" key="4">
    <source>
        <dbReference type="Proteomes" id="UP000682982"/>
    </source>
</evidence>
<proteinExistence type="predicted"/>
<keyword evidence="1 2" id="KW-0732">Signal</keyword>
<gene>
    <name evidence="3" type="ORF">KDM87_05210</name>
</gene>
<evidence type="ECO:0000313" key="3">
    <source>
        <dbReference type="EMBL" id="MBR7791989.1"/>
    </source>
</evidence>
<evidence type="ECO:0000256" key="2">
    <source>
        <dbReference type="SAM" id="SignalP"/>
    </source>
</evidence>
<comment type="caution">
    <text evidence="3">The sequence shown here is derived from an EMBL/GenBank/DDBJ whole genome shotgun (WGS) entry which is preliminary data.</text>
</comment>
<evidence type="ECO:0000256" key="1">
    <source>
        <dbReference type="ARBA" id="ARBA00022729"/>
    </source>
</evidence>
<sequence length="166" mass="18666">MNVFARLASISLLAVLSACASWSSVDIAALQTETDVLAKLGNPTHVYQDGQTHLLEYMRGRRAQATHMVRVAADGKVLSYEQVLTDQKFAEIKPGVSDKAAVLRILGAPYENVYYSRVELEAWSYPYKESGVWNSLMAVYFDHAGIVRKLENGPDPVFEPRERRRF</sequence>
<reference evidence="3 4" key="1">
    <citation type="submission" date="2021-04" db="EMBL/GenBank/DDBJ databases">
        <title>novel species isolated from subtropical streams in China.</title>
        <authorList>
            <person name="Lu H."/>
        </authorList>
    </citation>
    <scope>NUCLEOTIDE SEQUENCE [LARGE SCALE GENOMIC DNA]</scope>
    <source>
        <strain evidence="3 4">FT147W</strain>
    </source>
</reference>
<dbReference type="Proteomes" id="UP000682982">
    <property type="component" value="Unassembled WGS sequence"/>
</dbReference>
<feature type="chain" id="PRO_5045050874" description="Outer membrane protein assembly factor BamE" evidence="2">
    <location>
        <begin position="21"/>
        <end position="166"/>
    </location>
</feature>
<dbReference type="InterPro" id="IPR037873">
    <property type="entry name" value="BamE-like"/>
</dbReference>
<keyword evidence="4" id="KW-1185">Reference proteome</keyword>
<organism evidence="3 4">
    <name type="scientific">Undibacterium rivi</name>
    <dbReference type="NCBI Taxonomy" id="2828729"/>
    <lineage>
        <taxon>Bacteria</taxon>
        <taxon>Pseudomonadati</taxon>
        <taxon>Pseudomonadota</taxon>
        <taxon>Betaproteobacteria</taxon>
        <taxon>Burkholderiales</taxon>
        <taxon>Oxalobacteraceae</taxon>
        <taxon>Undibacterium</taxon>
    </lineage>
</organism>
<dbReference type="PROSITE" id="PS51257">
    <property type="entry name" value="PROKAR_LIPOPROTEIN"/>
    <property type="match status" value="1"/>
</dbReference>
<feature type="signal peptide" evidence="2">
    <location>
        <begin position="1"/>
        <end position="20"/>
    </location>
</feature>
<accession>A0ABS5H0S6</accession>